<name>A0A7E4V4M5_PANRE</name>
<dbReference type="PANTHER" id="PTHR45688">
    <property type="match status" value="1"/>
</dbReference>
<sequence>MEFVVQGLGYFQQAPGSASPPSLGSMEIPSLIDKADLLNKRKQTIGSKCQIFYQNDPFVVSRGAMQYLYDENDEKFVDCISNVQHVGHCHPTVVESICRQVGMATCNVRFVSPLLTQCAEEILKTVEGTGLDTILFCNSGSEANDLAVRLARDYTKQHDVVVLDHAYHGHLTTTMEMSPYKFDHGCTIKQPEWVHVAPTPDVYRGKHRLSDENLINDAALHVAGQQYAQDVKDILVQNESNGRHVGAYIAEALQSCGGQIIPPKGYMTSVAKHIRAHGGVMIIDEVQTGFGRIGDKFWAHQLHNDGFVPDILTMGKPMGNGFPVAAVVTRKEIADSLGGAVGYFNTYGGNPVACAAVLGVMKVIREERLLDHSKQMGILFEKELNNLQSKHECIGDVRGVGMFWGLDLVTDRKSRQPATELALALIMKLRQEHNILLNADGPYCNILKYKPPLCFNEEDLKLSITALDTALSELETKF</sequence>
<reference evidence="4" key="1">
    <citation type="journal article" date="2013" name="Genetics">
        <title>The draft genome and transcriptome of Panagrellus redivivus are shaped by the harsh demands of a free-living lifestyle.</title>
        <authorList>
            <person name="Srinivasan J."/>
            <person name="Dillman A.R."/>
            <person name="Macchietto M.G."/>
            <person name="Heikkinen L."/>
            <person name="Lakso M."/>
            <person name="Fracchia K.M."/>
            <person name="Antoshechkin I."/>
            <person name="Mortazavi A."/>
            <person name="Wong G."/>
            <person name="Sternberg P.W."/>
        </authorList>
    </citation>
    <scope>NUCLEOTIDE SEQUENCE [LARGE SCALE GENOMIC DNA]</scope>
    <source>
        <strain evidence="4">MT8872</strain>
    </source>
</reference>
<dbReference type="GO" id="GO:0030170">
    <property type="term" value="F:pyridoxal phosphate binding"/>
    <property type="evidence" value="ECO:0007669"/>
    <property type="project" value="InterPro"/>
</dbReference>
<keyword evidence="2 3" id="KW-0663">Pyridoxal phosphate</keyword>
<dbReference type="InterPro" id="IPR005814">
    <property type="entry name" value="Aminotrans_3"/>
</dbReference>
<dbReference type="PANTHER" id="PTHR45688:SF13">
    <property type="entry name" value="ALANINE--GLYOXYLATE AMINOTRANSFERASE 2-LIKE"/>
    <property type="match status" value="1"/>
</dbReference>
<protein>
    <submittedName>
        <fullName evidence="5">Alanine--glyoxylate aminotransferase 2-like</fullName>
    </submittedName>
</protein>
<comment type="similarity">
    <text evidence="1 3">Belongs to the class-III pyridoxal-phosphate-dependent aminotransferase family.</text>
</comment>
<dbReference type="GO" id="GO:0008483">
    <property type="term" value="F:transaminase activity"/>
    <property type="evidence" value="ECO:0007669"/>
    <property type="project" value="InterPro"/>
</dbReference>
<dbReference type="Pfam" id="PF00202">
    <property type="entry name" value="Aminotran_3"/>
    <property type="match status" value="1"/>
</dbReference>
<dbReference type="Proteomes" id="UP000492821">
    <property type="component" value="Unassembled WGS sequence"/>
</dbReference>
<keyword evidence="4" id="KW-1185">Reference proteome</keyword>
<dbReference type="InterPro" id="IPR015421">
    <property type="entry name" value="PyrdxlP-dep_Trfase_major"/>
</dbReference>
<proteinExistence type="inferred from homology"/>
<evidence type="ECO:0000313" key="5">
    <source>
        <dbReference type="WBParaSite" id="Pan_g16450.t1"/>
    </source>
</evidence>
<evidence type="ECO:0000256" key="1">
    <source>
        <dbReference type="ARBA" id="ARBA00008954"/>
    </source>
</evidence>
<dbReference type="PROSITE" id="PS00600">
    <property type="entry name" value="AA_TRANSFER_CLASS_3"/>
    <property type="match status" value="1"/>
</dbReference>
<organism evidence="4 5">
    <name type="scientific">Panagrellus redivivus</name>
    <name type="common">Microworm</name>
    <dbReference type="NCBI Taxonomy" id="6233"/>
    <lineage>
        <taxon>Eukaryota</taxon>
        <taxon>Metazoa</taxon>
        <taxon>Ecdysozoa</taxon>
        <taxon>Nematoda</taxon>
        <taxon>Chromadorea</taxon>
        <taxon>Rhabditida</taxon>
        <taxon>Tylenchina</taxon>
        <taxon>Panagrolaimomorpha</taxon>
        <taxon>Panagrolaimoidea</taxon>
        <taxon>Panagrolaimidae</taxon>
        <taxon>Panagrellus</taxon>
    </lineage>
</organism>
<dbReference type="CDD" id="cd00610">
    <property type="entry name" value="OAT_like"/>
    <property type="match status" value="1"/>
</dbReference>
<dbReference type="Gene3D" id="3.40.640.10">
    <property type="entry name" value="Type I PLP-dependent aspartate aminotransferase-like (Major domain)"/>
    <property type="match status" value="1"/>
</dbReference>
<dbReference type="WBParaSite" id="Pan_g16450.t1">
    <property type="protein sequence ID" value="Pan_g16450.t1"/>
    <property type="gene ID" value="Pan_g16450"/>
</dbReference>
<dbReference type="InterPro" id="IPR049704">
    <property type="entry name" value="Aminotrans_3_PPA_site"/>
</dbReference>
<dbReference type="AlphaFoldDB" id="A0A7E4V4M5"/>
<accession>A0A7E4V4M5</accession>
<dbReference type="GO" id="GO:0005739">
    <property type="term" value="C:mitochondrion"/>
    <property type="evidence" value="ECO:0007669"/>
    <property type="project" value="TreeGrafter"/>
</dbReference>
<dbReference type="InterPro" id="IPR015422">
    <property type="entry name" value="PyrdxlP-dep_Trfase_small"/>
</dbReference>
<dbReference type="SUPFAM" id="SSF53383">
    <property type="entry name" value="PLP-dependent transferases"/>
    <property type="match status" value="1"/>
</dbReference>
<evidence type="ECO:0000256" key="2">
    <source>
        <dbReference type="ARBA" id="ARBA00022898"/>
    </source>
</evidence>
<dbReference type="Gene3D" id="3.90.1150.10">
    <property type="entry name" value="Aspartate Aminotransferase, domain 1"/>
    <property type="match status" value="1"/>
</dbReference>
<evidence type="ECO:0000313" key="4">
    <source>
        <dbReference type="Proteomes" id="UP000492821"/>
    </source>
</evidence>
<evidence type="ECO:0000256" key="3">
    <source>
        <dbReference type="RuleBase" id="RU003560"/>
    </source>
</evidence>
<reference evidence="5" key="2">
    <citation type="submission" date="2020-10" db="UniProtKB">
        <authorList>
            <consortium name="WormBaseParasite"/>
        </authorList>
    </citation>
    <scope>IDENTIFICATION</scope>
</reference>
<dbReference type="InterPro" id="IPR015424">
    <property type="entry name" value="PyrdxlP-dep_Trfase"/>
</dbReference>